<organism evidence="2 4">
    <name type="scientific">Rhizophagus clarus</name>
    <dbReference type="NCBI Taxonomy" id="94130"/>
    <lineage>
        <taxon>Eukaryota</taxon>
        <taxon>Fungi</taxon>
        <taxon>Fungi incertae sedis</taxon>
        <taxon>Mucoromycota</taxon>
        <taxon>Glomeromycotina</taxon>
        <taxon>Glomeromycetes</taxon>
        <taxon>Glomerales</taxon>
        <taxon>Glomeraceae</taxon>
        <taxon>Rhizophagus</taxon>
    </lineage>
</organism>
<name>A0A2Z6RLY1_9GLOM</name>
<feature type="region of interest" description="Disordered" evidence="1">
    <location>
        <begin position="63"/>
        <end position="84"/>
    </location>
</feature>
<feature type="region of interest" description="Disordered" evidence="1">
    <location>
        <begin position="1"/>
        <end position="29"/>
    </location>
</feature>
<reference evidence="2 4" key="1">
    <citation type="submission" date="2017-11" db="EMBL/GenBank/DDBJ databases">
        <title>The genome of Rhizophagus clarus HR1 reveals common genetic basis of auxotrophy among arbuscular mycorrhizal fungi.</title>
        <authorList>
            <person name="Kobayashi Y."/>
        </authorList>
    </citation>
    <scope>NUCLEOTIDE SEQUENCE [LARGE SCALE GENOMIC DNA]</scope>
    <source>
        <strain evidence="2 4">HR1</strain>
    </source>
</reference>
<feature type="compositionally biased region" description="Basic and acidic residues" evidence="1">
    <location>
        <begin position="20"/>
        <end position="29"/>
    </location>
</feature>
<comment type="caution">
    <text evidence="2">The sequence shown here is derived from an EMBL/GenBank/DDBJ whole genome shotgun (WGS) entry which is preliminary data.</text>
</comment>
<evidence type="ECO:0000313" key="2">
    <source>
        <dbReference type="EMBL" id="GBB99204.1"/>
    </source>
</evidence>
<feature type="compositionally biased region" description="Basic residues" evidence="1">
    <location>
        <begin position="63"/>
        <end position="74"/>
    </location>
</feature>
<proteinExistence type="predicted"/>
<dbReference type="EMBL" id="BEXD01002722">
    <property type="protein sequence ID" value="GBB99204.1"/>
    <property type="molecule type" value="Genomic_DNA"/>
</dbReference>
<sequence>MSGPSQGTRSQTRNKVPQHINEEKMDLDNIEKSSISSENDFQRIHKTFNIGENNDGFTKVLNRKSQRKENKQKRATPIIDNRQP</sequence>
<accession>A0A2Z6RLY1</accession>
<evidence type="ECO:0000256" key="1">
    <source>
        <dbReference type="SAM" id="MobiDB-lite"/>
    </source>
</evidence>
<protein>
    <submittedName>
        <fullName evidence="2">Uncharacterized protein</fullName>
    </submittedName>
</protein>
<keyword evidence="4" id="KW-1185">Reference proteome</keyword>
<evidence type="ECO:0000313" key="3">
    <source>
        <dbReference type="EMBL" id="GES73932.1"/>
    </source>
</evidence>
<dbReference type="Proteomes" id="UP000247702">
    <property type="component" value="Unassembled WGS sequence"/>
</dbReference>
<feature type="compositionally biased region" description="Polar residues" evidence="1">
    <location>
        <begin position="1"/>
        <end position="15"/>
    </location>
</feature>
<dbReference type="Proteomes" id="UP000615446">
    <property type="component" value="Unassembled WGS sequence"/>
</dbReference>
<evidence type="ECO:0000313" key="4">
    <source>
        <dbReference type="Proteomes" id="UP000247702"/>
    </source>
</evidence>
<dbReference type="EMBL" id="BLAL01000011">
    <property type="protein sequence ID" value="GES73932.1"/>
    <property type="molecule type" value="Genomic_DNA"/>
</dbReference>
<reference evidence="3" key="2">
    <citation type="submission" date="2019-10" db="EMBL/GenBank/DDBJ databases">
        <title>Conservation and host-specific expression of non-tandemly repeated heterogenous ribosome RNA gene in arbuscular mycorrhizal fungi.</title>
        <authorList>
            <person name="Maeda T."/>
            <person name="Kobayashi Y."/>
            <person name="Nakagawa T."/>
            <person name="Ezawa T."/>
            <person name="Yamaguchi K."/>
            <person name="Bino T."/>
            <person name="Nishimoto Y."/>
            <person name="Shigenobu S."/>
            <person name="Kawaguchi M."/>
        </authorList>
    </citation>
    <scope>NUCLEOTIDE SEQUENCE</scope>
    <source>
        <strain evidence="3">HR1</strain>
    </source>
</reference>
<gene>
    <name evidence="3" type="ORF">RCL2_000143900</name>
    <name evidence="2" type="ORF">RclHR1_34480001</name>
</gene>
<dbReference type="AlphaFoldDB" id="A0A2Z6RLY1"/>